<protein>
    <submittedName>
        <fullName evidence="2">Putative secreted salivary basic peptide hyp6.2</fullName>
    </submittedName>
</protein>
<sequence>MGRVQLSTRMCLLLMSTLLLMLSFTRAVGAAPQEKSTVVPEVSGTATERNTYSPIADIGRLALGATGLFGQFWNTGTRLGGEFSRRAFDFLKVK</sequence>
<evidence type="ECO:0000313" key="2">
    <source>
        <dbReference type="EMBL" id="ABI83768.1"/>
    </source>
</evidence>
<dbReference type="EMBL" id="DQ910346">
    <property type="protein sequence ID" value="ABI83768.1"/>
    <property type="molecule type" value="mRNA"/>
</dbReference>
<name>Q06DH9_ANOFN</name>
<feature type="chain" id="PRO_5004165328" evidence="1">
    <location>
        <begin position="31"/>
        <end position="94"/>
    </location>
</feature>
<dbReference type="AlphaFoldDB" id="Q06DH9"/>
<reference evidence="2" key="1">
    <citation type="journal article" date="2007" name="Insect Biochem. Mol. Biol.">
        <title>An insight into the sialome of Anopheles funestus reveals an emerging pattern in anopheline salivagry protein families.</title>
        <authorList>
            <person name="Calvo E."/>
            <person name="Dao A."/>
            <person name="Pham V.M."/>
            <person name="Ribeiro J.M."/>
        </authorList>
    </citation>
    <scope>NUCLEOTIDE SEQUENCE</scope>
    <source>
        <tissue evidence="2">Salivary gland</tissue>
    </source>
</reference>
<dbReference type="VEuPathDB" id="VectorBase:AFUN019032"/>
<organism evidence="2">
    <name type="scientific">Anopheles funestus</name>
    <name type="common">African malaria mosquito</name>
    <dbReference type="NCBI Taxonomy" id="62324"/>
    <lineage>
        <taxon>Eukaryota</taxon>
        <taxon>Metazoa</taxon>
        <taxon>Ecdysozoa</taxon>
        <taxon>Arthropoda</taxon>
        <taxon>Hexapoda</taxon>
        <taxon>Insecta</taxon>
        <taxon>Pterygota</taxon>
        <taxon>Neoptera</taxon>
        <taxon>Endopterygota</taxon>
        <taxon>Diptera</taxon>
        <taxon>Nematocera</taxon>
        <taxon>Culicoidea</taxon>
        <taxon>Culicidae</taxon>
        <taxon>Anophelinae</taxon>
        <taxon>Anopheles</taxon>
    </lineage>
</organism>
<accession>Q06DH9</accession>
<proteinExistence type="evidence at transcript level"/>
<evidence type="ECO:0000256" key="1">
    <source>
        <dbReference type="SAM" id="SignalP"/>
    </source>
</evidence>
<keyword evidence="1" id="KW-0732">Signal</keyword>
<feature type="signal peptide" evidence="1">
    <location>
        <begin position="1"/>
        <end position="30"/>
    </location>
</feature>